<sequence>MTLWVATAATVLAGHSFTIVTYNVENLHDADGVAVYDDFQPELYSHRHVITKVRNVASILSRFRQGEGPDIVLLQEIEIDQTPGAADWDQAAWLEATRGVTLASLAEMATLPEVWRDAPAEAWLLAALREAGMTEYHVYSGADEPSSANADSRRAIKCVTLSKYEATAVRRYAIESARNILETEFTIDGHSLYVFNNHWKSGAGSEQMEVLRIQNATVLKERLDALLAADAGADIVIGGDFNAHYNQKARYPEMPRTSMNDVLQAQGSEKALQAGKARFYNLWFELPPPVRGSDVYRGEWGTLMNMVVSRGLYDWAGVQYQDNSFRVARLPGVNADAALAPRRWDGGGPVGGGYSDHLPIYAHFRTVDANRADMGMPLENPSDETINGDVYRVNYAGVDLNQAVDIDALPDSVDLQDGSWSGKLFLVEGSSIAGRRVKVRVRGQVYDIYAPQREVIDELKAQHASNRRVKFYGELGTYKGSWQFVVQDISWVP</sequence>
<dbReference type="GO" id="GO:0004519">
    <property type="term" value="F:endonuclease activity"/>
    <property type="evidence" value="ECO:0007669"/>
    <property type="project" value="UniProtKB-KW"/>
</dbReference>
<keyword evidence="2" id="KW-0255">Endonuclease</keyword>
<dbReference type="SUPFAM" id="SSF56219">
    <property type="entry name" value="DNase I-like"/>
    <property type="match status" value="1"/>
</dbReference>
<proteinExistence type="predicted"/>
<dbReference type="PANTHER" id="PTHR42834">
    <property type="entry name" value="ENDONUCLEASE/EXONUCLEASE/PHOSPHATASE FAMILY PROTEIN (AFU_ORTHOLOGUE AFUA_3G09210)"/>
    <property type="match status" value="1"/>
</dbReference>
<gene>
    <name evidence="2" type="ORF">K1X11_004880</name>
</gene>
<dbReference type="InterPro" id="IPR005135">
    <property type="entry name" value="Endo/exonuclease/phosphatase"/>
</dbReference>
<dbReference type="PANTHER" id="PTHR42834:SF1">
    <property type="entry name" value="ENDONUCLEASE_EXONUCLEASE_PHOSPHATASE FAMILY PROTEIN (AFU_ORTHOLOGUE AFUA_3G09210)"/>
    <property type="match status" value="1"/>
</dbReference>
<keyword evidence="2" id="KW-0378">Hydrolase</keyword>
<evidence type="ECO:0000313" key="3">
    <source>
        <dbReference type="Proteomes" id="UP000738431"/>
    </source>
</evidence>
<dbReference type="Pfam" id="PF19580">
    <property type="entry name" value="Exo_endo_phos_3"/>
    <property type="match status" value="1"/>
</dbReference>
<name>A0ABZ1CB47_9BACT</name>
<keyword evidence="2" id="KW-0540">Nuclease</keyword>
<dbReference type="EMBL" id="CP139781">
    <property type="protein sequence ID" value="WRQ88728.1"/>
    <property type="molecule type" value="Genomic_DNA"/>
</dbReference>
<accession>A0ABZ1CB47</accession>
<evidence type="ECO:0000313" key="2">
    <source>
        <dbReference type="EMBL" id="WRQ88728.1"/>
    </source>
</evidence>
<reference evidence="2 3" key="1">
    <citation type="submission" date="2021-08" db="EMBL/GenBank/DDBJ databases">
        <authorList>
            <person name="Zhang D."/>
            <person name="Zhang A."/>
            <person name="Wang L."/>
        </authorList>
    </citation>
    <scope>NUCLEOTIDE SEQUENCE [LARGE SCALE GENOMIC DNA]</scope>
    <source>
        <strain evidence="2 3">WL0086</strain>
    </source>
</reference>
<reference evidence="2 3" key="2">
    <citation type="submission" date="2023-12" db="EMBL/GenBank/DDBJ databases">
        <title>Description of an unclassified Opitutus bacterium of Verrucomicrobiota.</title>
        <authorList>
            <person name="Zhang D.-F."/>
        </authorList>
    </citation>
    <scope>NUCLEOTIDE SEQUENCE [LARGE SCALE GENOMIC DNA]</scope>
    <source>
        <strain evidence="2 3">WL0086</strain>
    </source>
</reference>
<keyword evidence="3" id="KW-1185">Reference proteome</keyword>
<protein>
    <submittedName>
        <fullName evidence="2">Endonuclease/exonuclease/phosphatase family protein</fullName>
    </submittedName>
</protein>
<dbReference type="InterPro" id="IPR036691">
    <property type="entry name" value="Endo/exonu/phosph_ase_sf"/>
</dbReference>
<dbReference type="Proteomes" id="UP000738431">
    <property type="component" value="Chromosome"/>
</dbReference>
<feature type="domain" description="Endonuclease/exonuclease/phosphatase" evidence="1">
    <location>
        <begin position="176"/>
        <end position="364"/>
    </location>
</feature>
<dbReference type="Gene3D" id="3.60.10.10">
    <property type="entry name" value="Endonuclease/exonuclease/phosphatase"/>
    <property type="match status" value="1"/>
</dbReference>
<dbReference type="RefSeq" id="WP_221031828.1">
    <property type="nucleotide sequence ID" value="NZ_CP139781.1"/>
</dbReference>
<organism evidence="2 3">
    <name type="scientific">Actomonas aquatica</name>
    <dbReference type="NCBI Taxonomy" id="2866162"/>
    <lineage>
        <taxon>Bacteria</taxon>
        <taxon>Pseudomonadati</taxon>
        <taxon>Verrucomicrobiota</taxon>
        <taxon>Opitutia</taxon>
        <taxon>Opitutales</taxon>
        <taxon>Opitutaceae</taxon>
        <taxon>Actomonas</taxon>
    </lineage>
</organism>
<evidence type="ECO:0000259" key="1">
    <source>
        <dbReference type="Pfam" id="PF19580"/>
    </source>
</evidence>